<gene>
    <name evidence="1" type="ORF">FG486_02710</name>
</gene>
<reference evidence="1 2" key="1">
    <citation type="journal article" date="1994" name="Int. J. Syst. Bacteriol.">
        <title>Phylogenetic positions of novel aerobic, bacteriochlorophyll a-containing bacteria and description of Roseococcus thiosulfatophilus gen. nov., sp. nov., Erythromicrobium ramosum gen. nov., sp. nov., and Erythrobacter litoralis sp. nov.</title>
        <authorList>
            <person name="Yurkov V."/>
            <person name="Stackebrandt E."/>
            <person name="Holmes A."/>
            <person name="Fuerst J.A."/>
            <person name="Hugenholtz P."/>
            <person name="Golecki J."/>
            <person name="Gad'on N."/>
            <person name="Gorlenko V.M."/>
            <person name="Kompantseva E.I."/>
            <person name="Drews G."/>
        </authorList>
    </citation>
    <scope>NUCLEOTIDE SEQUENCE [LARGE SCALE GENOMIC DNA]</scope>
    <source>
        <strain evidence="1 2">KR-99</strain>
    </source>
</reference>
<organism evidence="1 2">
    <name type="scientific">Sphingomonas ursincola</name>
    <dbReference type="NCBI Taxonomy" id="56361"/>
    <lineage>
        <taxon>Bacteria</taxon>
        <taxon>Pseudomonadati</taxon>
        <taxon>Pseudomonadota</taxon>
        <taxon>Alphaproteobacteria</taxon>
        <taxon>Sphingomonadales</taxon>
        <taxon>Sphingomonadaceae</taxon>
        <taxon>Sphingomonas</taxon>
    </lineage>
</organism>
<protein>
    <recommendedName>
        <fullName evidence="3">Phage-related protein</fullName>
    </recommendedName>
</protein>
<dbReference type="Proteomes" id="UP000589292">
    <property type="component" value="Unassembled WGS sequence"/>
</dbReference>
<keyword evidence="2" id="KW-1185">Reference proteome</keyword>
<dbReference type="AlphaFoldDB" id="A0A7V8U740"/>
<sequence>MTDSTNTIRVVIPLTIRKRNGRPRILPPDEVILRDGRTQDPHVLRAIARAWSWRRQLETGAASTIQDIAAAEKVSDRFVSRMMRLAYLSPEVIEHLVIRRVPPALSLNDLVTVADRPWAEQMGAVFGLADLQGKSV</sequence>
<accession>A0A7V8U740</accession>
<evidence type="ECO:0000313" key="2">
    <source>
        <dbReference type="Proteomes" id="UP000589292"/>
    </source>
</evidence>
<dbReference type="SUPFAM" id="SSF109709">
    <property type="entry name" value="KorB DNA-binding domain-like"/>
    <property type="match status" value="1"/>
</dbReference>
<evidence type="ECO:0000313" key="1">
    <source>
        <dbReference type="EMBL" id="MBA1373236.1"/>
    </source>
</evidence>
<comment type="caution">
    <text evidence="1">The sequence shown here is derived from an EMBL/GenBank/DDBJ whole genome shotgun (WGS) entry which is preliminary data.</text>
</comment>
<dbReference type="EMBL" id="VDES01000001">
    <property type="protein sequence ID" value="MBA1373236.1"/>
    <property type="molecule type" value="Genomic_DNA"/>
</dbReference>
<evidence type="ECO:0008006" key="3">
    <source>
        <dbReference type="Google" id="ProtNLM"/>
    </source>
</evidence>
<proteinExistence type="predicted"/>
<dbReference type="RefSeq" id="WP_181266346.1">
    <property type="nucleotide sequence ID" value="NZ_BAAAGB010000002.1"/>
</dbReference>
<name>A0A7V8U740_9SPHN</name>